<dbReference type="Proteomes" id="UP001165960">
    <property type="component" value="Unassembled WGS sequence"/>
</dbReference>
<dbReference type="EMBL" id="QTSX02005436">
    <property type="protein sequence ID" value="KAJ9059748.1"/>
    <property type="molecule type" value="Genomic_DNA"/>
</dbReference>
<reference evidence="1" key="1">
    <citation type="submission" date="2022-04" db="EMBL/GenBank/DDBJ databases">
        <title>Genome of the entomopathogenic fungus Entomophthora muscae.</title>
        <authorList>
            <person name="Elya C."/>
            <person name="Lovett B.R."/>
            <person name="Lee E."/>
            <person name="Macias A.M."/>
            <person name="Hajek A.E."/>
            <person name="De Bivort B.L."/>
            <person name="Kasson M.T."/>
            <person name="De Fine Licht H.H."/>
            <person name="Stajich J.E."/>
        </authorList>
    </citation>
    <scope>NUCLEOTIDE SEQUENCE</scope>
    <source>
        <strain evidence="1">Berkeley</strain>
    </source>
</reference>
<accession>A0ACC2SBH4</accession>
<organism evidence="1 2">
    <name type="scientific">Entomophthora muscae</name>
    <dbReference type="NCBI Taxonomy" id="34485"/>
    <lineage>
        <taxon>Eukaryota</taxon>
        <taxon>Fungi</taxon>
        <taxon>Fungi incertae sedis</taxon>
        <taxon>Zoopagomycota</taxon>
        <taxon>Entomophthoromycotina</taxon>
        <taxon>Entomophthoromycetes</taxon>
        <taxon>Entomophthorales</taxon>
        <taxon>Entomophthoraceae</taxon>
        <taxon>Entomophthora</taxon>
    </lineage>
</organism>
<name>A0ACC2SBH4_9FUNG</name>
<comment type="caution">
    <text evidence="1">The sequence shown here is derived from an EMBL/GenBank/DDBJ whole genome shotgun (WGS) entry which is preliminary data.</text>
</comment>
<proteinExistence type="predicted"/>
<evidence type="ECO:0000313" key="1">
    <source>
        <dbReference type="EMBL" id="KAJ9059748.1"/>
    </source>
</evidence>
<sequence length="219" mass="24374">MKLQLLVVGVQAIPGFLEMRKLASREDLEMFEKMAGRYSPRDTKACSNITDLVLERSGVFVRSRCSQSQTYHTFGIWGVVKGDYVERPNNKDMGLAITSEIKGFTSEGVEISQVPLVRRPPSHALDLVPNYFNMFSAQNCTENSYHSVTLSVLGLYSITKCNPEGPLELETGSFEIDAVASYNTTLNLKPNDGVMYPATIALKHKQNLIFNETPLTRAS</sequence>
<gene>
    <name evidence="1" type="ORF">DSO57_1038237</name>
</gene>
<evidence type="ECO:0000313" key="2">
    <source>
        <dbReference type="Proteomes" id="UP001165960"/>
    </source>
</evidence>
<protein>
    <submittedName>
        <fullName evidence="1">Uncharacterized protein</fullName>
    </submittedName>
</protein>
<keyword evidence="2" id="KW-1185">Reference proteome</keyword>